<dbReference type="AlphaFoldDB" id="A0A2T2XWJ9"/>
<protein>
    <submittedName>
        <fullName evidence="1">Uncharacterized protein</fullName>
    </submittedName>
</protein>
<dbReference type="Proteomes" id="UP000240892">
    <property type="component" value="Unassembled WGS sequence"/>
</dbReference>
<evidence type="ECO:0000313" key="2">
    <source>
        <dbReference type="Proteomes" id="UP000240892"/>
    </source>
</evidence>
<evidence type="ECO:0000313" key="1">
    <source>
        <dbReference type="EMBL" id="PSR44588.1"/>
    </source>
</evidence>
<comment type="caution">
    <text evidence="1">The sequence shown here is derived from an EMBL/GenBank/DDBJ whole genome shotgun (WGS) entry which is preliminary data.</text>
</comment>
<name>A0A2T2XWJ9_9ENTR</name>
<sequence length="81" mass="9136">MRRLRLASKEKISAAGFVCDRDARLSHVDTESGVQVLKQLECAKTSQELFCPQIRNVVLNVDPNTETVVWVGKYITQHGCF</sequence>
<accession>A0A2T2XWJ9</accession>
<reference evidence="1 2" key="1">
    <citation type="submission" date="2018-03" db="EMBL/GenBank/DDBJ databases">
        <title>First report of an OXA-48+CTX-M-M-producing Kluyvera ascorbata clone recovered from patients admitted in a University Hospital in Madrid, Spain.</title>
        <authorList>
            <person name="Hernandez-Garcia M."/>
            <person name="Leon-Sampedro R."/>
            <person name="Perez-Viso B."/>
            <person name="Morosini M.I."/>
            <person name="Lopez-Fresnena N."/>
            <person name="Coque T.M."/>
            <person name="Bonten M."/>
            <person name="Malhotra-Kumar S."/>
            <person name="Ruiz-Garbajosa P."/>
            <person name="Canton R."/>
        </authorList>
    </citation>
    <scope>NUCLEOTIDE SEQUENCE [LARGE SCALE GENOMIC DNA]</scope>
    <source>
        <strain evidence="1 2">KA2</strain>
    </source>
</reference>
<dbReference type="EMBL" id="PYHO01000028">
    <property type="protein sequence ID" value="PSR44588.1"/>
    <property type="molecule type" value="Genomic_DNA"/>
</dbReference>
<keyword evidence="2" id="KW-1185">Reference proteome</keyword>
<proteinExistence type="predicted"/>
<organism evidence="1 2">
    <name type="scientific">Kluyvera genomosp. 2</name>
    <dbReference type="NCBI Taxonomy" id="2774054"/>
    <lineage>
        <taxon>Bacteria</taxon>
        <taxon>Pseudomonadati</taxon>
        <taxon>Pseudomonadota</taxon>
        <taxon>Gammaproteobacteria</taxon>
        <taxon>Enterobacterales</taxon>
        <taxon>Enterobacteriaceae</taxon>
        <taxon>Kluyvera</taxon>
    </lineage>
</organism>
<gene>
    <name evidence="1" type="ORF">C8256_22640</name>
</gene>